<protein>
    <submittedName>
        <fullName evidence="1">Uncharacterized protein</fullName>
    </submittedName>
</protein>
<name>A0A8S5N0F6_9CAUD</name>
<proteinExistence type="predicted"/>
<reference evidence="1" key="1">
    <citation type="journal article" date="2021" name="Proc. Natl. Acad. Sci. U.S.A.">
        <title>A Catalog of Tens of Thousands of Viruses from Human Metagenomes Reveals Hidden Associations with Chronic Diseases.</title>
        <authorList>
            <person name="Tisza M.J."/>
            <person name="Buck C.B."/>
        </authorList>
    </citation>
    <scope>NUCLEOTIDE SEQUENCE</scope>
    <source>
        <strain evidence="1">CtAUQ2</strain>
    </source>
</reference>
<evidence type="ECO:0000313" key="1">
    <source>
        <dbReference type="EMBL" id="DAD87611.1"/>
    </source>
</evidence>
<sequence>MCYECDGKPIFLKNFSGFSNRPIKAEVFLNTVIKNNN</sequence>
<dbReference type="EMBL" id="BK015022">
    <property type="protein sequence ID" value="DAD87611.1"/>
    <property type="molecule type" value="Genomic_DNA"/>
</dbReference>
<organism evidence="1">
    <name type="scientific">Siphoviridae sp. ctAUQ2</name>
    <dbReference type="NCBI Taxonomy" id="2826182"/>
    <lineage>
        <taxon>Viruses</taxon>
        <taxon>Duplodnaviria</taxon>
        <taxon>Heunggongvirae</taxon>
        <taxon>Uroviricota</taxon>
        <taxon>Caudoviricetes</taxon>
    </lineage>
</organism>
<accession>A0A8S5N0F6</accession>